<gene>
    <name evidence="10" type="ORF">FWJ32_10285</name>
</gene>
<keyword evidence="7 8" id="KW-0472">Membrane</keyword>
<evidence type="ECO:0000256" key="4">
    <source>
        <dbReference type="ARBA" id="ARBA00022692"/>
    </source>
</evidence>
<dbReference type="RefSeq" id="WP_149545863.1">
    <property type="nucleotide sequence ID" value="NZ_VTPS01000016.1"/>
</dbReference>
<keyword evidence="3" id="KW-0813">Transport</keyword>
<proteinExistence type="inferred from homology"/>
<dbReference type="InterPro" id="IPR002379">
    <property type="entry name" value="ATPase_proteolipid_c-like_dom"/>
</dbReference>
<dbReference type="GO" id="GO:0033177">
    <property type="term" value="C:proton-transporting two-sector ATPase complex, proton-transporting domain"/>
    <property type="evidence" value="ECO:0007669"/>
    <property type="project" value="InterPro"/>
</dbReference>
<protein>
    <submittedName>
        <fullName evidence="10">V-type ATP synthase subunit K</fullName>
    </submittedName>
</protein>
<dbReference type="Gene3D" id="1.20.120.610">
    <property type="entry name" value="lithium bound rotor ring of v- atpase"/>
    <property type="match status" value="1"/>
</dbReference>
<dbReference type="GO" id="GO:0015078">
    <property type="term" value="F:proton transmembrane transporter activity"/>
    <property type="evidence" value="ECO:0007669"/>
    <property type="project" value="InterPro"/>
</dbReference>
<feature type="domain" description="V-ATPase proteolipid subunit C-like" evidence="9">
    <location>
        <begin position="94"/>
        <end position="153"/>
    </location>
</feature>
<organism evidence="10 11">
    <name type="scientific">Calorimonas adulescens</name>
    <dbReference type="NCBI Taxonomy" id="2606906"/>
    <lineage>
        <taxon>Bacteria</taxon>
        <taxon>Bacillati</taxon>
        <taxon>Bacillota</taxon>
        <taxon>Clostridia</taxon>
        <taxon>Thermoanaerobacterales</taxon>
        <taxon>Thermoanaerobacteraceae</taxon>
        <taxon>Calorimonas</taxon>
    </lineage>
</organism>
<reference evidence="10 11" key="1">
    <citation type="submission" date="2019-08" db="EMBL/GenBank/DDBJ databases">
        <title>Calorimonas adulescens gen. nov., sp. nov., an anaerobic thermophilic bacterium from Sakhalin hot spring.</title>
        <authorList>
            <person name="Khomyakova M.A."/>
            <person name="Merkel A.Y."/>
            <person name="Novikov A."/>
            <person name="Bonch-Osmolovskaya E.A."/>
            <person name="Slobodkin A.I."/>
        </authorList>
    </citation>
    <scope>NUCLEOTIDE SEQUENCE [LARGE SCALE GENOMIC DNA]</scope>
    <source>
        <strain evidence="10 11">A05MB</strain>
    </source>
</reference>
<evidence type="ECO:0000256" key="7">
    <source>
        <dbReference type="ARBA" id="ARBA00023136"/>
    </source>
</evidence>
<accession>A0A5D8QD23</accession>
<feature type="transmembrane region" description="Helical" evidence="8">
    <location>
        <begin position="132"/>
        <end position="157"/>
    </location>
</feature>
<evidence type="ECO:0000313" key="10">
    <source>
        <dbReference type="EMBL" id="TZE81248.1"/>
    </source>
</evidence>
<dbReference type="CDD" id="cd18179">
    <property type="entry name" value="ATP-synt_Vo_Ao_c_NTPK_rpt1"/>
    <property type="match status" value="1"/>
</dbReference>
<dbReference type="PANTHER" id="PTHR10263">
    <property type="entry name" value="V-TYPE PROTON ATPASE PROTEOLIPID SUBUNIT"/>
    <property type="match status" value="1"/>
</dbReference>
<evidence type="ECO:0000259" key="9">
    <source>
        <dbReference type="Pfam" id="PF00137"/>
    </source>
</evidence>
<dbReference type="FunFam" id="1.20.120.610:FF:000005">
    <property type="entry name" value="V-type sodium ATPase subunit K"/>
    <property type="match status" value="1"/>
</dbReference>
<name>A0A5D8QD23_9THEO</name>
<dbReference type="NCBIfam" id="NF005124">
    <property type="entry name" value="PRK06558.1"/>
    <property type="match status" value="1"/>
</dbReference>
<dbReference type="Proteomes" id="UP000322976">
    <property type="component" value="Unassembled WGS sequence"/>
</dbReference>
<keyword evidence="4 8" id="KW-0812">Transmembrane</keyword>
<comment type="subcellular location">
    <subcellularLocation>
        <location evidence="1">Membrane</location>
        <topology evidence="1">Multi-pass membrane protein</topology>
    </subcellularLocation>
</comment>
<dbReference type="InterPro" id="IPR035921">
    <property type="entry name" value="F/V-ATP_Csub_sf"/>
</dbReference>
<keyword evidence="5 8" id="KW-1133">Transmembrane helix</keyword>
<keyword evidence="6" id="KW-0406">Ion transport</keyword>
<evidence type="ECO:0000256" key="6">
    <source>
        <dbReference type="ARBA" id="ARBA00023065"/>
    </source>
</evidence>
<feature type="domain" description="V-ATPase proteolipid subunit C-like" evidence="9">
    <location>
        <begin position="13"/>
        <end position="71"/>
    </location>
</feature>
<dbReference type="AlphaFoldDB" id="A0A5D8QD23"/>
<evidence type="ECO:0000256" key="2">
    <source>
        <dbReference type="ARBA" id="ARBA00007296"/>
    </source>
</evidence>
<evidence type="ECO:0000256" key="1">
    <source>
        <dbReference type="ARBA" id="ARBA00004141"/>
    </source>
</evidence>
<keyword evidence="11" id="KW-1185">Reference proteome</keyword>
<evidence type="ECO:0000313" key="11">
    <source>
        <dbReference type="Proteomes" id="UP000322976"/>
    </source>
</evidence>
<evidence type="ECO:0000256" key="5">
    <source>
        <dbReference type="ARBA" id="ARBA00022989"/>
    </source>
</evidence>
<feature type="transmembrane region" description="Helical" evidence="8">
    <location>
        <begin position="91"/>
        <end position="112"/>
    </location>
</feature>
<dbReference type="EMBL" id="VTPS01000016">
    <property type="protein sequence ID" value="TZE81248.1"/>
    <property type="molecule type" value="Genomic_DNA"/>
</dbReference>
<comment type="caution">
    <text evidence="10">The sequence shown here is derived from an EMBL/GenBank/DDBJ whole genome shotgun (WGS) entry which is preliminary data.</text>
</comment>
<feature type="transmembrane region" description="Helical" evidence="8">
    <location>
        <begin position="61"/>
        <end position="79"/>
    </location>
</feature>
<dbReference type="Pfam" id="PF00137">
    <property type="entry name" value="ATP-synt_C"/>
    <property type="match status" value="2"/>
</dbReference>
<dbReference type="CDD" id="cd18180">
    <property type="entry name" value="ATP-synt_Vo_Ao_c_NTPK_rpt2"/>
    <property type="match status" value="1"/>
</dbReference>
<evidence type="ECO:0000256" key="8">
    <source>
        <dbReference type="SAM" id="Phobius"/>
    </source>
</evidence>
<dbReference type="SUPFAM" id="SSF81333">
    <property type="entry name" value="F1F0 ATP synthase subunit C"/>
    <property type="match status" value="2"/>
</dbReference>
<comment type="similarity">
    <text evidence="2">Belongs to the V-ATPase proteolipid subunit family.</text>
</comment>
<sequence length="159" mass="16115">MDITLGQVFGLAAAAIAIAFPGIGSAIGVGLVGESASGLISEDPDKFGQSLLLQALPGTQGIYGLLTGFIIMSKIGLLGGNMVPLTTWQGLLFLGAALPVSIVGWFSAIAQGRVAASGVGILAKRPQELAKALTYAAMVETYAVLSLLGSVLLVFGIRI</sequence>
<evidence type="ECO:0000256" key="3">
    <source>
        <dbReference type="ARBA" id="ARBA00022448"/>
    </source>
</evidence>